<dbReference type="RefSeq" id="WP_345195354.1">
    <property type="nucleotide sequence ID" value="NZ_BAABFL010000134.1"/>
</dbReference>
<gene>
    <name evidence="2" type="ORF">GCM10023116_17670</name>
</gene>
<dbReference type="Gene3D" id="3.30.40.10">
    <property type="entry name" value="Zinc/RING finger domain, C3HC4 (zinc finger)"/>
    <property type="match status" value="1"/>
</dbReference>
<keyword evidence="3" id="KW-1185">Reference proteome</keyword>
<sequence length="368" mass="40089">MFSVGDYTGSDSRQASTDAHCQSADGNWATWNVGAAAGQPQNAIKHSCGEYQPIQTVRLVKLLSIEDGKLQLTVNNSEEDYIPCQLNDGIQIVDAIAESVDACDTGVSFPIVAKWHSRMDMFDKREGCQRLAIHFKDYFSRTGMFPSPSESDDSDGITLRCYYCDTGMHINNVEDLSELSDRLGQALFHLGGKKKCEFISALLETEPYSEIFCSLYSEGSINIGRTIDGRLYCGSDSGCDSGYGLSASESRSSLGGSWDSLTSADVRMSDASASSDSGLLPFNEDDFPVHSDDENSGSTVLCEAMTKPEPKDKCIYCCENVVNTVALPCGHMFACKVCAIEKHKLKVCGFCRQEAFIKQTFAAGFSPD</sequence>
<feature type="domain" description="RING-type" evidence="1">
    <location>
        <begin position="314"/>
        <end position="352"/>
    </location>
</feature>
<dbReference type="EMBL" id="BAABFL010000134">
    <property type="protein sequence ID" value="GAA4649493.1"/>
    <property type="molecule type" value="Genomic_DNA"/>
</dbReference>
<dbReference type="PROSITE" id="PS50089">
    <property type="entry name" value="ZF_RING_2"/>
    <property type="match status" value="1"/>
</dbReference>
<proteinExistence type="predicted"/>
<dbReference type="Proteomes" id="UP001500604">
    <property type="component" value="Unassembled WGS sequence"/>
</dbReference>
<dbReference type="InterPro" id="IPR013083">
    <property type="entry name" value="Znf_RING/FYVE/PHD"/>
</dbReference>
<evidence type="ECO:0000313" key="2">
    <source>
        <dbReference type="EMBL" id="GAA4649493.1"/>
    </source>
</evidence>
<organism evidence="2 3">
    <name type="scientific">Kistimonas scapharcae</name>
    <dbReference type="NCBI Taxonomy" id="1036133"/>
    <lineage>
        <taxon>Bacteria</taxon>
        <taxon>Pseudomonadati</taxon>
        <taxon>Pseudomonadota</taxon>
        <taxon>Gammaproteobacteria</taxon>
        <taxon>Oceanospirillales</taxon>
        <taxon>Endozoicomonadaceae</taxon>
        <taxon>Kistimonas</taxon>
    </lineage>
</organism>
<accession>A0ABP8V236</accession>
<dbReference type="SUPFAM" id="SSF57850">
    <property type="entry name" value="RING/U-box"/>
    <property type="match status" value="1"/>
</dbReference>
<evidence type="ECO:0000313" key="3">
    <source>
        <dbReference type="Proteomes" id="UP001500604"/>
    </source>
</evidence>
<name>A0ABP8V236_9GAMM</name>
<evidence type="ECO:0000259" key="1">
    <source>
        <dbReference type="PROSITE" id="PS50089"/>
    </source>
</evidence>
<comment type="caution">
    <text evidence="2">The sequence shown here is derived from an EMBL/GenBank/DDBJ whole genome shotgun (WGS) entry which is preliminary data.</text>
</comment>
<protein>
    <recommendedName>
        <fullName evidence="1">RING-type domain-containing protein</fullName>
    </recommendedName>
</protein>
<reference evidence="3" key="1">
    <citation type="journal article" date="2019" name="Int. J. Syst. Evol. Microbiol.">
        <title>The Global Catalogue of Microorganisms (GCM) 10K type strain sequencing project: providing services to taxonomists for standard genome sequencing and annotation.</title>
        <authorList>
            <consortium name="The Broad Institute Genomics Platform"/>
            <consortium name="The Broad Institute Genome Sequencing Center for Infectious Disease"/>
            <person name="Wu L."/>
            <person name="Ma J."/>
        </authorList>
    </citation>
    <scope>NUCLEOTIDE SEQUENCE [LARGE SCALE GENOMIC DNA]</scope>
    <source>
        <strain evidence="3">JCM 17805</strain>
    </source>
</reference>
<dbReference type="InterPro" id="IPR001841">
    <property type="entry name" value="Znf_RING"/>
</dbReference>
<dbReference type="Pfam" id="PF13920">
    <property type="entry name" value="zf-C3HC4_3"/>
    <property type="match status" value="1"/>
</dbReference>